<protein>
    <recommendedName>
        <fullName evidence="1">G domain-containing protein</fullName>
    </recommendedName>
</protein>
<dbReference type="AlphaFoldDB" id="A0AA39YM84"/>
<evidence type="ECO:0000313" key="3">
    <source>
        <dbReference type="Proteomes" id="UP001174936"/>
    </source>
</evidence>
<dbReference type="Proteomes" id="UP001174936">
    <property type="component" value="Unassembled WGS sequence"/>
</dbReference>
<dbReference type="GO" id="GO:0005525">
    <property type="term" value="F:GTP binding"/>
    <property type="evidence" value="ECO:0007669"/>
    <property type="project" value="InterPro"/>
</dbReference>
<evidence type="ECO:0000259" key="1">
    <source>
        <dbReference type="Pfam" id="PF01926"/>
    </source>
</evidence>
<feature type="domain" description="G" evidence="1">
    <location>
        <begin position="8"/>
        <end position="75"/>
    </location>
</feature>
<reference evidence="2" key="1">
    <citation type="submission" date="2023-06" db="EMBL/GenBank/DDBJ databases">
        <title>Genome-scale phylogeny and comparative genomics of the fungal order Sordariales.</title>
        <authorList>
            <consortium name="Lawrence Berkeley National Laboratory"/>
            <person name="Hensen N."/>
            <person name="Bonometti L."/>
            <person name="Westerberg I."/>
            <person name="Brannstrom I.O."/>
            <person name="Guillou S."/>
            <person name="Cros-Aarteil S."/>
            <person name="Calhoun S."/>
            <person name="Haridas S."/>
            <person name="Kuo A."/>
            <person name="Mondo S."/>
            <person name="Pangilinan J."/>
            <person name="Riley R."/>
            <person name="Labutti K."/>
            <person name="Andreopoulos B."/>
            <person name="Lipzen A."/>
            <person name="Chen C."/>
            <person name="Yanf M."/>
            <person name="Daum C."/>
            <person name="Ng V."/>
            <person name="Clum A."/>
            <person name="Steindorff A."/>
            <person name="Ohm R."/>
            <person name="Martin F."/>
            <person name="Silar P."/>
            <person name="Natvig D."/>
            <person name="Lalanne C."/>
            <person name="Gautier V."/>
            <person name="Ament-Velasquez S.L."/>
            <person name="Kruys A."/>
            <person name="Hutchinson M.I."/>
            <person name="Powell A.J."/>
            <person name="Barry K."/>
            <person name="Miller A.N."/>
            <person name="Grigoriev I.V."/>
            <person name="Debuchy R."/>
            <person name="Gladieux P."/>
            <person name="Thoren M.H."/>
            <person name="Johannesson H."/>
        </authorList>
    </citation>
    <scope>NUCLEOTIDE SEQUENCE</scope>
    <source>
        <strain evidence="2">SMH2532-1</strain>
    </source>
</reference>
<gene>
    <name evidence="2" type="ORF">B0T16DRAFT_396113</name>
</gene>
<dbReference type="CDD" id="cd00882">
    <property type="entry name" value="Ras_like_GTPase"/>
    <property type="match status" value="1"/>
</dbReference>
<sequence>MATSDVVILLIGLHGSGKSTFTRAATGAEVKTSSNRHEVNETTKTCQPYNTVYRGMKFTIIDTPGLADRKTHEGNLAILDQIAHQLKNMGQARISGVIYFHSIQTMRLNAVHMANFRILRAICGEHFPHVAFVTSRWDRVRAEDIQSCETMNHHLELERRTLLPKGPRIIKFLNDGKSHERILDYFADQADKTTGPATPTQLLFAEELKKYQFAERGTKAVRKTKAVKAIEKERKKVSKGSCCIL</sequence>
<dbReference type="InterPro" id="IPR006073">
    <property type="entry name" value="GTP-bd"/>
</dbReference>
<dbReference type="Pfam" id="PF01926">
    <property type="entry name" value="MMR_HSR1"/>
    <property type="match status" value="1"/>
</dbReference>
<organism evidence="2 3">
    <name type="scientific">Cercophora newfieldiana</name>
    <dbReference type="NCBI Taxonomy" id="92897"/>
    <lineage>
        <taxon>Eukaryota</taxon>
        <taxon>Fungi</taxon>
        <taxon>Dikarya</taxon>
        <taxon>Ascomycota</taxon>
        <taxon>Pezizomycotina</taxon>
        <taxon>Sordariomycetes</taxon>
        <taxon>Sordariomycetidae</taxon>
        <taxon>Sordariales</taxon>
        <taxon>Lasiosphaeriaceae</taxon>
        <taxon>Cercophora</taxon>
    </lineage>
</organism>
<dbReference type="Gene3D" id="3.40.50.300">
    <property type="entry name" value="P-loop containing nucleotide triphosphate hydrolases"/>
    <property type="match status" value="1"/>
</dbReference>
<dbReference type="EMBL" id="JAULSV010000001">
    <property type="protein sequence ID" value="KAK0655068.1"/>
    <property type="molecule type" value="Genomic_DNA"/>
</dbReference>
<comment type="caution">
    <text evidence="2">The sequence shown here is derived from an EMBL/GenBank/DDBJ whole genome shotgun (WGS) entry which is preliminary data.</text>
</comment>
<proteinExistence type="predicted"/>
<dbReference type="InterPro" id="IPR027417">
    <property type="entry name" value="P-loop_NTPase"/>
</dbReference>
<name>A0AA39YM84_9PEZI</name>
<accession>A0AA39YM84</accession>
<keyword evidence="3" id="KW-1185">Reference proteome</keyword>
<dbReference type="SUPFAM" id="SSF52540">
    <property type="entry name" value="P-loop containing nucleoside triphosphate hydrolases"/>
    <property type="match status" value="1"/>
</dbReference>
<evidence type="ECO:0000313" key="2">
    <source>
        <dbReference type="EMBL" id="KAK0655068.1"/>
    </source>
</evidence>